<dbReference type="Proteomes" id="UP000242660">
    <property type="component" value="Unassembled WGS sequence"/>
</dbReference>
<gene>
    <name evidence="1" type="ORF">BZL35_00058</name>
</gene>
<dbReference type="EMBL" id="MUHY01000001">
    <property type="protein sequence ID" value="PSB91843.1"/>
    <property type="molecule type" value="Genomic_DNA"/>
</dbReference>
<sequence>MYDSEINTDRKIYFLSGIYSTSSMHREKLFGNNMPGELTKSLQAYRCEFQTPSIHEPEQPHKN</sequence>
<evidence type="ECO:0000313" key="2">
    <source>
        <dbReference type="Proteomes" id="UP000242660"/>
    </source>
</evidence>
<evidence type="ECO:0000313" key="1">
    <source>
        <dbReference type="EMBL" id="PSB91843.1"/>
    </source>
</evidence>
<proteinExistence type="predicted"/>
<accession>A0ABX5FEF8</accession>
<reference evidence="1 2" key="1">
    <citation type="journal article" date="2017" name="Front. Microbiol.">
        <title>Genome of Ca. Pandoraea novymonadis, an Endosymbiotic Bacterium of the Trypanosomatid Novymonas esmeraldas.</title>
        <authorList>
            <person name="Kostygov A.Y."/>
            <person name="Butenko A."/>
            <person name="Nenarokova A."/>
            <person name="Tashyreva D."/>
            <person name="Flegontov P."/>
            <person name="Lukes J."/>
            <person name="Yurchenko V."/>
        </authorList>
    </citation>
    <scope>NUCLEOTIDE SEQUENCE [LARGE SCALE GENOMIC DNA]</scope>
    <source>
        <strain evidence="1 2">E262</strain>
    </source>
</reference>
<organism evidence="1 2">
    <name type="scientific">Candidatus Pandoraea novymonadis</name>
    <dbReference type="NCBI Taxonomy" id="1808959"/>
    <lineage>
        <taxon>Bacteria</taxon>
        <taxon>Pseudomonadati</taxon>
        <taxon>Pseudomonadota</taxon>
        <taxon>Betaproteobacteria</taxon>
        <taxon>Burkholderiales</taxon>
        <taxon>Burkholderiaceae</taxon>
        <taxon>Pandoraea</taxon>
    </lineage>
</organism>
<keyword evidence="2" id="KW-1185">Reference proteome</keyword>
<name>A0ABX5FEF8_9BURK</name>
<comment type="caution">
    <text evidence="1">The sequence shown here is derived from an EMBL/GenBank/DDBJ whole genome shotgun (WGS) entry which is preliminary data.</text>
</comment>
<protein>
    <submittedName>
        <fullName evidence="1">Uncharacterized protein</fullName>
    </submittedName>
</protein>